<gene>
    <name evidence="3" type="ORF">TWF730_004911</name>
</gene>
<evidence type="ECO:0000313" key="3">
    <source>
        <dbReference type="EMBL" id="KAK6361167.1"/>
    </source>
</evidence>
<evidence type="ECO:0000256" key="2">
    <source>
        <dbReference type="SAM" id="MobiDB-lite"/>
    </source>
</evidence>
<comment type="caution">
    <text evidence="3">The sequence shown here is derived from an EMBL/GenBank/DDBJ whole genome shotgun (WGS) entry which is preliminary data.</text>
</comment>
<feature type="region of interest" description="Disordered" evidence="2">
    <location>
        <begin position="712"/>
        <end position="761"/>
    </location>
</feature>
<name>A0AAV9VI38_9PEZI</name>
<feature type="coiled-coil region" evidence="1">
    <location>
        <begin position="776"/>
        <end position="838"/>
    </location>
</feature>
<feature type="region of interest" description="Disordered" evidence="2">
    <location>
        <begin position="1108"/>
        <end position="1133"/>
    </location>
</feature>
<dbReference type="EMBL" id="JAVHNS010000002">
    <property type="protein sequence ID" value="KAK6361167.1"/>
    <property type="molecule type" value="Genomic_DNA"/>
</dbReference>
<protein>
    <submittedName>
        <fullName evidence="3">Uncharacterized protein</fullName>
    </submittedName>
</protein>
<feature type="compositionally biased region" description="Polar residues" evidence="2">
    <location>
        <begin position="722"/>
        <end position="731"/>
    </location>
</feature>
<feature type="compositionally biased region" description="Acidic residues" evidence="2">
    <location>
        <begin position="386"/>
        <end position="398"/>
    </location>
</feature>
<feature type="compositionally biased region" description="Acidic residues" evidence="2">
    <location>
        <begin position="528"/>
        <end position="539"/>
    </location>
</feature>
<reference evidence="3 4" key="1">
    <citation type="submission" date="2019-10" db="EMBL/GenBank/DDBJ databases">
        <authorList>
            <person name="Palmer J.M."/>
        </authorList>
    </citation>
    <scope>NUCLEOTIDE SEQUENCE [LARGE SCALE GENOMIC DNA]</scope>
    <source>
        <strain evidence="3 4">TWF730</strain>
    </source>
</reference>
<sequence>MASVASQEDIPASLNPLRDPLLRLRSHNLPSLGSAPPLLSIPFHTTDETPPKADARAPVYSSHQVDHPLKSIPSLDPSRINFQTSGTLHPQNNIQFPESIYPEREDILEGVLKTDWSFGSMEEPDSSIIAMDQSVFSVRSPPLAVSTPALDPILPLAKAAYDAATVGTGGLNMAGKVYDEEEIWGISDGIHTGNIFCNNDTALFKYYDRREGAQDDPFKPIAFVAEAPGESQDTEMQDVDAPALVPVTPTTGLRAAVTRSFASTVKKAPRPGDMKVFPRTEPRKPIKGILKTPVAPTPALSLYKAGKDTASAHRSLGWYDSTSFSPFESSGELAEIAEAQKAAKEERKGKAVLKETPYEEVVGNFLPSEESGEERPKREGKKYNEDEGDGSDFEGSEYDDIRTPLKNPKVTEVKSVSRKKGKEKQNSLAYEEGGIGEGVQDLEQSKPAQKKKVQRKKKMKEDAGAFKPEQSSSDLEEEYEISKPKRRVKAIEVVQAVGNEEERSEEEANSDPGAYQGSEDRDTGDKEGESEDDEEEPEGEEGRADTNAGSGSEEDDEDNKKQSGSEEEDDEEGEEEDEDDEEDTGKWKEVRLIKKETAASLRAAKVKSRTPPENHTKSKTRSLMKRMSVESQRRRSSIGQPGLRQAQADKAFEMQERFKRNGSLRKVQLSGFIPSETNWGGGQRKAAPPVPPIFEFPQRPPKTAEQEITKIANAETPESDIESNSVTGTSDNIEEQSTDQGTQATIRKRPMHHVEKHGSGVNRRAETVFPITQKELEETILMVKETDRELKESREAEKKCQILLSTAKSNIDSLCCKVNTLKNKLAKTRDDYTRLEVELAAKDAIGHDRLSYLYKDTTLEDGMVELQGYVGLEGFDHNVDMDYIKKKGAPLDVQPLEHPPFSSKLNNNPFYHEDMYQRREIINSLTFPGNVMLVDYSTNYFFICCLCSNMSSVNVLFYQDELIWSLCICLVCAEHWCCARCDRWTAPKKPSMLPETDADMELLTGPIAKKSYEASLYLKGVWGDFLVQRFQTEHTKYPIKADLSDSDTPQPHKIAEAEAERVGLRLTGRVRGEEDEEEFERTRKRIEVRRARILEKRHLECRPPVLEEDEEGDVFVREPDWDGSGDMEMSNEG</sequence>
<keyword evidence="1" id="KW-0175">Coiled coil</keyword>
<dbReference type="Proteomes" id="UP001373714">
    <property type="component" value="Unassembled WGS sequence"/>
</dbReference>
<feature type="compositionally biased region" description="Basic residues" evidence="2">
    <location>
        <begin position="448"/>
        <end position="458"/>
    </location>
</feature>
<feature type="compositionally biased region" description="Basic and acidic residues" evidence="2">
    <location>
        <begin position="373"/>
        <end position="385"/>
    </location>
</feature>
<organism evidence="3 4">
    <name type="scientific">Orbilia blumenaviensis</name>
    <dbReference type="NCBI Taxonomy" id="1796055"/>
    <lineage>
        <taxon>Eukaryota</taxon>
        <taxon>Fungi</taxon>
        <taxon>Dikarya</taxon>
        <taxon>Ascomycota</taxon>
        <taxon>Pezizomycotina</taxon>
        <taxon>Orbiliomycetes</taxon>
        <taxon>Orbiliales</taxon>
        <taxon>Orbiliaceae</taxon>
        <taxon>Orbilia</taxon>
    </lineage>
</organism>
<keyword evidence="4" id="KW-1185">Reference proteome</keyword>
<accession>A0AAV9VI38</accession>
<feature type="compositionally biased region" description="Basic and acidic residues" evidence="2">
    <location>
        <begin position="752"/>
        <end position="761"/>
    </location>
</feature>
<proteinExistence type="predicted"/>
<feature type="compositionally biased region" description="Acidic residues" evidence="2">
    <location>
        <begin position="565"/>
        <end position="583"/>
    </location>
</feature>
<feature type="compositionally biased region" description="Basic and acidic residues" evidence="2">
    <location>
        <begin position="584"/>
        <end position="597"/>
    </location>
</feature>
<evidence type="ECO:0000313" key="4">
    <source>
        <dbReference type="Proteomes" id="UP001373714"/>
    </source>
</evidence>
<dbReference type="AlphaFoldDB" id="A0AAV9VI38"/>
<evidence type="ECO:0000256" key="1">
    <source>
        <dbReference type="SAM" id="Coils"/>
    </source>
</evidence>
<feature type="region of interest" description="Disordered" evidence="2">
    <location>
        <begin position="361"/>
        <end position="646"/>
    </location>
</feature>
<feature type="compositionally biased region" description="Acidic residues" evidence="2">
    <location>
        <begin position="1121"/>
        <end position="1133"/>
    </location>
</feature>
<feature type="compositionally biased region" description="Basic and acidic residues" evidence="2">
    <location>
        <begin position="518"/>
        <end position="527"/>
    </location>
</feature>